<reference evidence="1 2" key="1">
    <citation type="submission" date="2015-10" db="EMBL/GenBank/DDBJ databases">
        <title>Genome sequencing and analysis of members of genus Stenotrophomonas.</title>
        <authorList>
            <person name="Patil P.P."/>
            <person name="Midha S."/>
            <person name="Patil P.B."/>
        </authorList>
    </citation>
    <scope>NUCLEOTIDE SEQUENCE [LARGE SCALE GENOMIC DNA]</scope>
    <source>
        <strain evidence="1 2">JCM 9942</strain>
    </source>
</reference>
<evidence type="ECO:0000313" key="1">
    <source>
        <dbReference type="EMBL" id="KRG40267.1"/>
    </source>
</evidence>
<keyword evidence="2" id="KW-1185">Reference proteome</keyword>
<proteinExistence type="predicted"/>
<protein>
    <submittedName>
        <fullName evidence="1">Uncharacterized protein</fullName>
    </submittedName>
</protein>
<evidence type="ECO:0000313" key="2">
    <source>
        <dbReference type="Proteomes" id="UP000050836"/>
    </source>
</evidence>
<gene>
    <name evidence="1" type="ORF">ARC78_12775</name>
</gene>
<dbReference type="EMBL" id="LLXS01000037">
    <property type="protein sequence ID" value="KRG40267.1"/>
    <property type="molecule type" value="Genomic_DNA"/>
</dbReference>
<comment type="caution">
    <text evidence="1">The sequence shown here is derived from an EMBL/GenBank/DDBJ whole genome shotgun (WGS) entry which is preliminary data.</text>
</comment>
<organism evidence="1 2">
    <name type="scientific">Stenotrophomonas pictorum JCM 9942</name>
    <dbReference type="NCBI Taxonomy" id="1236960"/>
    <lineage>
        <taxon>Bacteria</taxon>
        <taxon>Pseudomonadati</taxon>
        <taxon>Pseudomonadota</taxon>
        <taxon>Gammaproteobacteria</taxon>
        <taxon>Lysobacterales</taxon>
        <taxon>Lysobacteraceae</taxon>
        <taxon>Stenotrophomonas</taxon>
    </lineage>
</organism>
<accession>A0A0R0A505</accession>
<sequence>MLGAVRALPVLRMLIMNYEEVRADLDELALEMTTSAHAWSRSQRLDKLRSLAILTRRALKAASGSVDELERSNNIDSLLDRIKSMVSAAEQLDQLKEDFRNRRT</sequence>
<dbReference type="Proteomes" id="UP000050836">
    <property type="component" value="Unassembled WGS sequence"/>
</dbReference>
<dbReference type="AlphaFoldDB" id="A0A0R0A505"/>
<name>A0A0R0A505_9GAMM</name>